<dbReference type="Proteomes" id="UP001294570">
    <property type="component" value="Unassembled WGS sequence"/>
</dbReference>
<dbReference type="InterPro" id="IPR000524">
    <property type="entry name" value="Tscrpt_reg_HTH_GntR"/>
</dbReference>
<evidence type="ECO:0000256" key="1">
    <source>
        <dbReference type="ARBA" id="ARBA00023015"/>
    </source>
</evidence>
<dbReference type="InterPro" id="IPR036388">
    <property type="entry name" value="WH-like_DNA-bd_sf"/>
</dbReference>
<reference evidence="5 6" key="1">
    <citation type="submission" date="2023-12" db="EMBL/GenBank/DDBJ databases">
        <title>Denitrificimonas halotolerans sp. nov.,a novel species isolated from landfill leachate.</title>
        <authorList>
            <person name="Wang S."/>
        </authorList>
    </citation>
    <scope>NUCLEOTIDE SEQUENCE [LARGE SCALE GENOMIC DNA]</scope>
    <source>
        <strain evidence="5 6">JX-1</strain>
    </source>
</reference>
<organism evidence="5 6">
    <name type="scientific">Denitrificimonas halotolerans</name>
    <dbReference type="NCBI Taxonomy" id="3098930"/>
    <lineage>
        <taxon>Bacteria</taxon>
        <taxon>Pseudomonadati</taxon>
        <taxon>Pseudomonadota</taxon>
        <taxon>Gammaproteobacteria</taxon>
        <taxon>Pseudomonadales</taxon>
        <taxon>Pseudomonadaceae</taxon>
        <taxon>Denitrificimonas</taxon>
    </lineage>
</organism>
<gene>
    <name evidence="5" type="ORF">TOI97_00665</name>
</gene>
<dbReference type="InterPro" id="IPR036390">
    <property type="entry name" value="WH_DNA-bd_sf"/>
</dbReference>
<dbReference type="RefSeq" id="WP_321552200.1">
    <property type="nucleotide sequence ID" value="NZ_JAXIVU010000001.1"/>
</dbReference>
<dbReference type="EMBL" id="JAXIVU010000001">
    <property type="protein sequence ID" value="MDY7218098.1"/>
    <property type="molecule type" value="Genomic_DNA"/>
</dbReference>
<evidence type="ECO:0000313" key="6">
    <source>
        <dbReference type="Proteomes" id="UP001294570"/>
    </source>
</evidence>
<keyword evidence="1" id="KW-0805">Transcription regulation</keyword>
<evidence type="ECO:0000256" key="2">
    <source>
        <dbReference type="ARBA" id="ARBA00023125"/>
    </source>
</evidence>
<keyword evidence="3" id="KW-0804">Transcription</keyword>
<evidence type="ECO:0000259" key="4">
    <source>
        <dbReference type="Pfam" id="PF00392"/>
    </source>
</evidence>
<accession>A0ABU5GR57</accession>
<dbReference type="SUPFAM" id="SSF46785">
    <property type="entry name" value="Winged helix' DNA-binding domain"/>
    <property type="match status" value="1"/>
</dbReference>
<protein>
    <submittedName>
        <fullName evidence="5">GntR family transcriptional regulator</fullName>
    </submittedName>
</protein>
<feature type="domain" description="HTH gntR-type" evidence="4">
    <location>
        <begin position="12"/>
        <end position="63"/>
    </location>
</feature>
<keyword evidence="6" id="KW-1185">Reference proteome</keyword>
<sequence>MLQHDAGRVALNIADHFALRIICGELDCGAPLREMALTREYQVGLSSVREALLVLQRRYLVDIFPYPSVQFRVLTVQNIQDLYDLSTELYILLGALLAQSWHTERQLLVLLKLRRAMQSNIEGFTRQCFSIIAVAVLAVQNLYLEEVLVHMIPAVRRTYYLAFQQRGAKMERFVRIFVQLLLAVQGRRIDEIRLLLQDHTQRNCQLVLHALPRER</sequence>
<dbReference type="Pfam" id="PF00392">
    <property type="entry name" value="GntR"/>
    <property type="match status" value="1"/>
</dbReference>
<dbReference type="Gene3D" id="1.10.10.10">
    <property type="entry name" value="Winged helix-like DNA-binding domain superfamily/Winged helix DNA-binding domain"/>
    <property type="match status" value="1"/>
</dbReference>
<keyword evidence="2" id="KW-0238">DNA-binding</keyword>
<proteinExistence type="predicted"/>
<name>A0ABU5GR57_9GAMM</name>
<evidence type="ECO:0000313" key="5">
    <source>
        <dbReference type="EMBL" id="MDY7218098.1"/>
    </source>
</evidence>
<evidence type="ECO:0000256" key="3">
    <source>
        <dbReference type="ARBA" id="ARBA00023163"/>
    </source>
</evidence>
<comment type="caution">
    <text evidence="5">The sequence shown here is derived from an EMBL/GenBank/DDBJ whole genome shotgun (WGS) entry which is preliminary data.</text>
</comment>